<feature type="region of interest" description="Disordered" evidence="1">
    <location>
        <begin position="76"/>
        <end position="104"/>
    </location>
</feature>
<dbReference type="Proteomes" id="UP001219525">
    <property type="component" value="Unassembled WGS sequence"/>
</dbReference>
<organism evidence="2 3">
    <name type="scientific">Mycena pura</name>
    <dbReference type="NCBI Taxonomy" id="153505"/>
    <lineage>
        <taxon>Eukaryota</taxon>
        <taxon>Fungi</taxon>
        <taxon>Dikarya</taxon>
        <taxon>Basidiomycota</taxon>
        <taxon>Agaricomycotina</taxon>
        <taxon>Agaricomycetes</taxon>
        <taxon>Agaricomycetidae</taxon>
        <taxon>Agaricales</taxon>
        <taxon>Marasmiineae</taxon>
        <taxon>Mycenaceae</taxon>
        <taxon>Mycena</taxon>
    </lineage>
</organism>
<protein>
    <recommendedName>
        <fullName evidence="4">Zinc finger PHD-type domain-containing protein</fullName>
    </recommendedName>
</protein>
<dbReference type="SUPFAM" id="SSF57903">
    <property type="entry name" value="FYVE/PHD zinc finger"/>
    <property type="match status" value="1"/>
</dbReference>
<dbReference type="InterPro" id="IPR013083">
    <property type="entry name" value="Znf_RING/FYVE/PHD"/>
</dbReference>
<gene>
    <name evidence="2" type="ORF">GGX14DRAFT_611358</name>
</gene>
<dbReference type="InterPro" id="IPR011011">
    <property type="entry name" value="Znf_FYVE_PHD"/>
</dbReference>
<dbReference type="Gene3D" id="3.30.40.10">
    <property type="entry name" value="Zinc/RING finger domain, C3HC4 (zinc finger)"/>
    <property type="match status" value="1"/>
</dbReference>
<evidence type="ECO:0000313" key="2">
    <source>
        <dbReference type="EMBL" id="KAJ7187524.1"/>
    </source>
</evidence>
<name>A0AAD6ULK0_9AGAR</name>
<accession>A0AAD6ULK0</accession>
<dbReference type="AlphaFoldDB" id="A0AAD6ULK0"/>
<reference evidence="2" key="1">
    <citation type="submission" date="2023-03" db="EMBL/GenBank/DDBJ databases">
        <title>Massive genome expansion in bonnet fungi (Mycena s.s.) driven by repeated elements and novel gene families across ecological guilds.</title>
        <authorList>
            <consortium name="Lawrence Berkeley National Laboratory"/>
            <person name="Harder C.B."/>
            <person name="Miyauchi S."/>
            <person name="Viragh M."/>
            <person name="Kuo A."/>
            <person name="Thoen E."/>
            <person name="Andreopoulos B."/>
            <person name="Lu D."/>
            <person name="Skrede I."/>
            <person name="Drula E."/>
            <person name="Henrissat B."/>
            <person name="Morin E."/>
            <person name="Kohler A."/>
            <person name="Barry K."/>
            <person name="LaButti K."/>
            <person name="Morin E."/>
            <person name="Salamov A."/>
            <person name="Lipzen A."/>
            <person name="Mereny Z."/>
            <person name="Hegedus B."/>
            <person name="Baldrian P."/>
            <person name="Stursova M."/>
            <person name="Weitz H."/>
            <person name="Taylor A."/>
            <person name="Grigoriev I.V."/>
            <person name="Nagy L.G."/>
            <person name="Martin F."/>
            <person name="Kauserud H."/>
        </authorList>
    </citation>
    <scope>NUCLEOTIDE SEQUENCE</scope>
    <source>
        <strain evidence="2">9144</strain>
    </source>
</reference>
<evidence type="ECO:0008006" key="4">
    <source>
        <dbReference type="Google" id="ProtNLM"/>
    </source>
</evidence>
<evidence type="ECO:0000313" key="3">
    <source>
        <dbReference type="Proteomes" id="UP001219525"/>
    </source>
</evidence>
<comment type="caution">
    <text evidence="2">The sequence shown here is derived from an EMBL/GenBank/DDBJ whole genome shotgun (WGS) entry which is preliminary data.</text>
</comment>
<keyword evidence="3" id="KW-1185">Reference proteome</keyword>
<dbReference type="EMBL" id="JARJCW010000195">
    <property type="protein sequence ID" value="KAJ7187524.1"/>
    <property type="molecule type" value="Genomic_DNA"/>
</dbReference>
<feature type="compositionally biased region" description="Basic and acidic residues" evidence="1">
    <location>
        <begin position="77"/>
        <end position="87"/>
    </location>
</feature>
<evidence type="ECO:0000256" key="1">
    <source>
        <dbReference type="SAM" id="MobiDB-lite"/>
    </source>
</evidence>
<sequence length="257" mass="28104">MEALQLLQDCYRTATGTDICWMLSAFNKVITNAGKQNRKKKTKPTLVISSAHSSRLALATEQEPGIDSDLESNIEESVQHDSNRSSRDNSPFVDPPEDDEESSRVIDAAASTLDGRVGEIVVRPVTESAQASEADSIETGAVRDIEAIVVTTSRVNAPAADVAEEDSRMRRPIRKRKPREDLKDFEEALKECICGQSADPGSDLVKVKNHARCKLESCATTWYHLACLRESSVPKNWVCDACASEGSGRQTPQGLIT</sequence>
<proteinExistence type="predicted"/>